<organism evidence="1 2">
    <name type="scientific">Mycena albidolilacea</name>
    <dbReference type="NCBI Taxonomy" id="1033008"/>
    <lineage>
        <taxon>Eukaryota</taxon>
        <taxon>Fungi</taxon>
        <taxon>Dikarya</taxon>
        <taxon>Basidiomycota</taxon>
        <taxon>Agaricomycotina</taxon>
        <taxon>Agaricomycetes</taxon>
        <taxon>Agaricomycetidae</taxon>
        <taxon>Agaricales</taxon>
        <taxon>Marasmiineae</taxon>
        <taxon>Mycenaceae</taxon>
        <taxon>Mycena</taxon>
    </lineage>
</organism>
<reference evidence="1" key="1">
    <citation type="submission" date="2023-03" db="EMBL/GenBank/DDBJ databases">
        <title>Massive genome expansion in bonnet fungi (Mycena s.s.) driven by repeated elements and novel gene families across ecological guilds.</title>
        <authorList>
            <consortium name="Lawrence Berkeley National Laboratory"/>
            <person name="Harder C.B."/>
            <person name="Miyauchi S."/>
            <person name="Viragh M."/>
            <person name="Kuo A."/>
            <person name="Thoen E."/>
            <person name="Andreopoulos B."/>
            <person name="Lu D."/>
            <person name="Skrede I."/>
            <person name="Drula E."/>
            <person name="Henrissat B."/>
            <person name="Morin E."/>
            <person name="Kohler A."/>
            <person name="Barry K."/>
            <person name="LaButti K."/>
            <person name="Morin E."/>
            <person name="Salamov A."/>
            <person name="Lipzen A."/>
            <person name="Mereny Z."/>
            <person name="Hegedus B."/>
            <person name="Baldrian P."/>
            <person name="Stursova M."/>
            <person name="Weitz H."/>
            <person name="Taylor A."/>
            <person name="Grigoriev I.V."/>
            <person name="Nagy L.G."/>
            <person name="Martin F."/>
            <person name="Kauserud H."/>
        </authorList>
    </citation>
    <scope>NUCLEOTIDE SEQUENCE</scope>
    <source>
        <strain evidence="1">CBHHK002</strain>
    </source>
</reference>
<comment type="caution">
    <text evidence="1">The sequence shown here is derived from an EMBL/GenBank/DDBJ whole genome shotgun (WGS) entry which is preliminary data.</text>
</comment>
<protein>
    <submittedName>
        <fullName evidence="1">Uncharacterized protein</fullName>
    </submittedName>
</protein>
<name>A0AAD7EIV6_9AGAR</name>
<accession>A0AAD7EIV6</accession>
<dbReference type="AlphaFoldDB" id="A0AAD7EIV6"/>
<evidence type="ECO:0000313" key="1">
    <source>
        <dbReference type="EMBL" id="KAJ7325520.1"/>
    </source>
</evidence>
<gene>
    <name evidence="1" type="ORF">DFH08DRAFT_886799</name>
</gene>
<dbReference type="EMBL" id="JARIHO010000044">
    <property type="protein sequence ID" value="KAJ7325520.1"/>
    <property type="molecule type" value="Genomic_DNA"/>
</dbReference>
<keyword evidence="2" id="KW-1185">Reference proteome</keyword>
<proteinExistence type="predicted"/>
<sequence length="139" mass="15776">MSPEDAEAYIWYTSTGFELESVQIREGIKYGTAYLTFAEQSDADAFLAMWDLILDLDYAAADGAEAPPKHERRKRGPTGSVLAKHSEEEQFIDKIIDECPRRHGKQYLVCFTGGNEQWLPGREIANCTALGRWLQRSEE</sequence>
<dbReference type="Proteomes" id="UP001218218">
    <property type="component" value="Unassembled WGS sequence"/>
</dbReference>
<evidence type="ECO:0000313" key="2">
    <source>
        <dbReference type="Proteomes" id="UP001218218"/>
    </source>
</evidence>